<feature type="domain" description="DUF2382" evidence="2">
    <location>
        <begin position="25"/>
        <end position="131"/>
    </location>
</feature>
<feature type="compositionally biased region" description="Basic and acidic residues" evidence="1">
    <location>
        <begin position="1"/>
        <end position="12"/>
    </location>
</feature>
<sequence length="140" mass="16450">MAYEGRDEHSPAEEGGGLEDDLRVQRSEEELRTGVRQREAGSMNVKKSVRTEREEVQVPRRREEVEVERVPTNQEVAEAEFGDEEVVVQVFEEEVVVSKRIVLKEEIRLRKRVVEEVETFEVDLRKEEVEIDDQTRRREG</sequence>
<reference evidence="3" key="1">
    <citation type="submission" date="2020-02" db="EMBL/GenBank/DDBJ databases">
        <authorList>
            <person name="Meier V. D."/>
        </authorList>
    </citation>
    <scope>NUCLEOTIDE SEQUENCE</scope>
    <source>
        <strain evidence="3">AVDCRST_MAG05</strain>
    </source>
</reference>
<dbReference type="AlphaFoldDB" id="A0A6J4RV52"/>
<dbReference type="EMBL" id="CADCVM010000126">
    <property type="protein sequence ID" value="CAA9478450.1"/>
    <property type="molecule type" value="Genomic_DNA"/>
</dbReference>
<gene>
    <name evidence="3" type="ORF">AVDCRST_MAG05-1119</name>
</gene>
<dbReference type="PANTHER" id="PTHR38463">
    <property type="entry name" value="STRESS RESPONSE PROTEIN YSNF"/>
    <property type="match status" value="1"/>
</dbReference>
<proteinExistence type="predicted"/>
<dbReference type="NCBIfam" id="TIGR02271">
    <property type="entry name" value="YsnF/AvaK domain"/>
    <property type="match status" value="1"/>
</dbReference>
<name>A0A6J4RV52_9ACTN</name>
<dbReference type="Pfam" id="PF09557">
    <property type="entry name" value="DUF2382"/>
    <property type="match status" value="1"/>
</dbReference>
<dbReference type="PANTHER" id="PTHR38463:SF1">
    <property type="entry name" value="STRESS RESPONSE PROTEIN YSNF"/>
    <property type="match status" value="1"/>
</dbReference>
<dbReference type="InterPro" id="IPR019060">
    <property type="entry name" value="DUF2382"/>
</dbReference>
<evidence type="ECO:0000259" key="2">
    <source>
        <dbReference type="Pfam" id="PF09557"/>
    </source>
</evidence>
<accession>A0A6J4RV52</accession>
<feature type="region of interest" description="Disordered" evidence="1">
    <location>
        <begin position="1"/>
        <end position="52"/>
    </location>
</feature>
<evidence type="ECO:0000313" key="3">
    <source>
        <dbReference type="EMBL" id="CAA9478450.1"/>
    </source>
</evidence>
<dbReference type="InterPro" id="IPR052967">
    <property type="entry name" value="Stress_Response_Assoc"/>
</dbReference>
<evidence type="ECO:0000256" key="1">
    <source>
        <dbReference type="SAM" id="MobiDB-lite"/>
    </source>
</evidence>
<feature type="compositionally biased region" description="Basic and acidic residues" evidence="1">
    <location>
        <begin position="20"/>
        <end position="39"/>
    </location>
</feature>
<organism evidence="3">
    <name type="scientific">uncultured Rubrobacteraceae bacterium</name>
    <dbReference type="NCBI Taxonomy" id="349277"/>
    <lineage>
        <taxon>Bacteria</taxon>
        <taxon>Bacillati</taxon>
        <taxon>Actinomycetota</taxon>
        <taxon>Rubrobacteria</taxon>
        <taxon>Rubrobacterales</taxon>
        <taxon>Rubrobacteraceae</taxon>
        <taxon>environmental samples</taxon>
    </lineage>
</organism>
<protein>
    <recommendedName>
        <fullName evidence="2">DUF2382 domain-containing protein</fullName>
    </recommendedName>
</protein>